<keyword evidence="7" id="KW-1185">Reference proteome</keyword>
<dbReference type="AlphaFoldDB" id="A0A6A6FYZ2"/>
<evidence type="ECO:0000313" key="6">
    <source>
        <dbReference type="EMBL" id="KAF2218410.1"/>
    </source>
</evidence>
<dbReference type="InterPro" id="IPR036416">
    <property type="entry name" value="Pept_tRNA_hydro_sf"/>
</dbReference>
<evidence type="ECO:0000256" key="1">
    <source>
        <dbReference type="ARBA" id="ARBA00013260"/>
    </source>
</evidence>
<dbReference type="OrthoDB" id="1711136at2759"/>
<sequence length="233" mass="24493">MPPPLLLVSLGNPGPRYTLTRHNAGHIVLTSLASLLGCPTFFPSHYSPGLSTSTTQAQWTLHQCPTLMNVSGPSILSTYRAWLASSASTPLTTSEPFGPFSSTPPTPTTSPPARPRLVILHDSLEDAPGHVRVQPSGATVSARGHNGIKSLLDSIASSTRRAAKGKGSGGGAKAGGGNTGVDFVRINIGIGRQQSRDPDRVAGYVLEDFRQGELEVLRGRTTAEVLRVLKGLK</sequence>
<proteinExistence type="inferred from homology"/>
<organism evidence="6 7">
    <name type="scientific">Elsinoe ampelina</name>
    <dbReference type="NCBI Taxonomy" id="302913"/>
    <lineage>
        <taxon>Eukaryota</taxon>
        <taxon>Fungi</taxon>
        <taxon>Dikarya</taxon>
        <taxon>Ascomycota</taxon>
        <taxon>Pezizomycotina</taxon>
        <taxon>Dothideomycetes</taxon>
        <taxon>Dothideomycetidae</taxon>
        <taxon>Myriangiales</taxon>
        <taxon>Elsinoaceae</taxon>
        <taxon>Elsinoe</taxon>
    </lineage>
</organism>
<protein>
    <recommendedName>
        <fullName evidence="1">peptidyl-tRNA hydrolase</fullName>
        <ecNumber evidence="1">3.1.1.29</ecNumber>
    </recommendedName>
</protein>
<keyword evidence="3 6" id="KW-0378">Hydrolase</keyword>
<gene>
    <name evidence="6" type="ORF">BDZ85DRAFT_208194</name>
</gene>
<keyword evidence="2" id="KW-0820">tRNA-binding</keyword>
<dbReference type="Gene3D" id="3.40.50.1470">
    <property type="entry name" value="Peptidyl-tRNA hydrolase"/>
    <property type="match status" value="1"/>
</dbReference>
<dbReference type="Pfam" id="PF01195">
    <property type="entry name" value="Pept_tRNA_hydro"/>
    <property type="match status" value="1"/>
</dbReference>
<dbReference type="EMBL" id="ML992547">
    <property type="protein sequence ID" value="KAF2218410.1"/>
    <property type="molecule type" value="Genomic_DNA"/>
</dbReference>
<dbReference type="PROSITE" id="PS01196">
    <property type="entry name" value="PEPT_TRNA_HYDROL_2"/>
    <property type="match status" value="1"/>
</dbReference>
<dbReference type="PANTHER" id="PTHR17224:SF1">
    <property type="entry name" value="PEPTIDYL-TRNA HYDROLASE"/>
    <property type="match status" value="1"/>
</dbReference>
<evidence type="ECO:0000313" key="7">
    <source>
        <dbReference type="Proteomes" id="UP000799538"/>
    </source>
</evidence>
<dbReference type="GO" id="GO:0000049">
    <property type="term" value="F:tRNA binding"/>
    <property type="evidence" value="ECO:0007669"/>
    <property type="project" value="UniProtKB-KW"/>
</dbReference>
<dbReference type="PANTHER" id="PTHR17224">
    <property type="entry name" value="PEPTIDYL-TRNA HYDROLASE"/>
    <property type="match status" value="1"/>
</dbReference>
<name>A0A6A6FYZ2_9PEZI</name>
<keyword evidence="4" id="KW-0694">RNA-binding</keyword>
<evidence type="ECO:0000256" key="3">
    <source>
        <dbReference type="ARBA" id="ARBA00022801"/>
    </source>
</evidence>
<dbReference type="GO" id="GO:0004045">
    <property type="term" value="F:peptidyl-tRNA hydrolase activity"/>
    <property type="evidence" value="ECO:0007669"/>
    <property type="project" value="UniProtKB-EC"/>
</dbReference>
<evidence type="ECO:0000256" key="4">
    <source>
        <dbReference type="ARBA" id="ARBA00022884"/>
    </source>
</evidence>
<evidence type="ECO:0000256" key="5">
    <source>
        <dbReference type="ARBA" id="ARBA00038063"/>
    </source>
</evidence>
<dbReference type="InterPro" id="IPR001328">
    <property type="entry name" value="Pept_tRNA_hydro"/>
</dbReference>
<dbReference type="Proteomes" id="UP000799538">
    <property type="component" value="Unassembled WGS sequence"/>
</dbReference>
<dbReference type="EC" id="3.1.1.29" evidence="1"/>
<comment type="similarity">
    <text evidence="5">Belongs to the PTH family.</text>
</comment>
<reference evidence="7" key="1">
    <citation type="journal article" date="2020" name="Stud. Mycol.">
        <title>101 Dothideomycetes genomes: A test case for predicting lifestyles and emergence of pathogens.</title>
        <authorList>
            <person name="Haridas S."/>
            <person name="Albert R."/>
            <person name="Binder M."/>
            <person name="Bloem J."/>
            <person name="LaButti K."/>
            <person name="Salamov A."/>
            <person name="Andreopoulos B."/>
            <person name="Baker S."/>
            <person name="Barry K."/>
            <person name="Bills G."/>
            <person name="Bluhm B."/>
            <person name="Cannon C."/>
            <person name="Castanera R."/>
            <person name="Culley D."/>
            <person name="Daum C."/>
            <person name="Ezra D."/>
            <person name="Gonzalez J."/>
            <person name="Henrissat B."/>
            <person name="Kuo A."/>
            <person name="Liang C."/>
            <person name="Lipzen A."/>
            <person name="Lutzoni F."/>
            <person name="Magnuson J."/>
            <person name="Mondo S."/>
            <person name="Nolan M."/>
            <person name="Ohm R."/>
            <person name="Pangilinan J."/>
            <person name="Park H.-J."/>
            <person name="Ramirez L."/>
            <person name="Alfaro M."/>
            <person name="Sun H."/>
            <person name="Tritt A."/>
            <person name="Yoshinaga Y."/>
            <person name="Zwiers L.-H."/>
            <person name="Turgeon B."/>
            <person name="Goodwin S."/>
            <person name="Spatafora J."/>
            <person name="Crous P."/>
            <person name="Grigoriev I."/>
        </authorList>
    </citation>
    <scope>NUCLEOTIDE SEQUENCE [LARGE SCALE GENOMIC DNA]</scope>
    <source>
        <strain evidence="7">CECT 20119</strain>
    </source>
</reference>
<dbReference type="SUPFAM" id="SSF53178">
    <property type="entry name" value="Peptidyl-tRNA hydrolase-like"/>
    <property type="match status" value="1"/>
</dbReference>
<accession>A0A6A6FYZ2</accession>
<dbReference type="InterPro" id="IPR018171">
    <property type="entry name" value="Pept_tRNA_hydro_CS"/>
</dbReference>
<evidence type="ECO:0000256" key="2">
    <source>
        <dbReference type="ARBA" id="ARBA00022555"/>
    </source>
</evidence>